<feature type="region of interest" description="Disordered" evidence="1">
    <location>
        <begin position="1"/>
        <end position="69"/>
    </location>
</feature>
<feature type="compositionally biased region" description="Basic and acidic residues" evidence="1">
    <location>
        <begin position="27"/>
        <end position="49"/>
    </location>
</feature>
<gene>
    <name evidence="2" type="ORF">IMSHALPRED_005088</name>
</gene>
<dbReference type="Proteomes" id="UP000664534">
    <property type="component" value="Unassembled WGS sequence"/>
</dbReference>
<accession>A0A8H3FEC5</accession>
<evidence type="ECO:0000256" key="1">
    <source>
        <dbReference type="SAM" id="MobiDB-lite"/>
    </source>
</evidence>
<sequence length="69" mass="7233">MSAPHAGRQSPDPEDQSHEQVGVPESGKIDAGKTEAGSKDESDDTKDNALESNPVGPMEDAAQKKVSKD</sequence>
<evidence type="ECO:0000313" key="2">
    <source>
        <dbReference type="EMBL" id="CAF9921122.1"/>
    </source>
</evidence>
<dbReference type="EMBL" id="CAJPDT010000027">
    <property type="protein sequence ID" value="CAF9921122.1"/>
    <property type="molecule type" value="Genomic_DNA"/>
</dbReference>
<organism evidence="2 3">
    <name type="scientific">Imshaugia aleurites</name>
    <dbReference type="NCBI Taxonomy" id="172621"/>
    <lineage>
        <taxon>Eukaryota</taxon>
        <taxon>Fungi</taxon>
        <taxon>Dikarya</taxon>
        <taxon>Ascomycota</taxon>
        <taxon>Pezizomycotina</taxon>
        <taxon>Lecanoromycetes</taxon>
        <taxon>OSLEUM clade</taxon>
        <taxon>Lecanoromycetidae</taxon>
        <taxon>Lecanorales</taxon>
        <taxon>Lecanorineae</taxon>
        <taxon>Parmeliaceae</taxon>
        <taxon>Imshaugia</taxon>
    </lineage>
</organism>
<evidence type="ECO:0000313" key="3">
    <source>
        <dbReference type="Proteomes" id="UP000664534"/>
    </source>
</evidence>
<reference evidence="2" key="1">
    <citation type="submission" date="2021-03" db="EMBL/GenBank/DDBJ databases">
        <authorList>
            <person name="Tagirdzhanova G."/>
        </authorList>
    </citation>
    <scope>NUCLEOTIDE SEQUENCE</scope>
</reference>
<dbReference type="OrthoDB" id="5375886at2759"/>
<comment type="caution">
    <text evidence="2">The sequence shown here is derived from an EMBL/GenBank/DDBJ whole genome shotgun (WGS) entry which is preliminary data.</text>
</comment>
<keyword evidence="3" id="KW-1185">Reference proteome</keyword>
<protein>
    <submittedName>
        <fullName evidence="2">Uncharacterized protein</fullName>
    </submittedName>
</protein>
<proteinExistence type="predicted"/>
<name>A0A8H3FEC5_9LECA</name>
<dbReference type="AlphaFoldDB" id="A0A8H3FEC5"/>